<protein>
    <submittedName>
        <fullName evidence="1">Uncharacterized protein</fullName>
    </submittedName>
</protein>
<accession>A0A7R9AXW1</accession>
<sequence>MQFDTVMHFSVWRTTPSLPTSLFTDTATHSSVWRTTLSLYLQTQRRTPVSGLQPCLSIYRHSDALQCLAYNPVSLFTDTVTHSSVCRTTPSLYLQTQRHTPVSVVQPCLSIYRHSDALQCLSYNPVSLFTDTAMHSSVCRTTLSLYLQTQRCTPVSVVQPCLSIYRHSDALQCLSYNPVSLFTDTAMHSSVCRTTLSLYLQTQRCTPVSVVQPCLSIYRHSDALQCLSYNPVSLFTDTAMHSSVCRTTLSLYLQTQRCTPVSVVQPCLSIYRHSDALQCLSYNPVSLFTDTAMHSSVCRTTLSLYLQTQRCTPVSVVQPCLSIYRHSDALQCLSYNPVSLFTDTAMHSSVCRTTLSLYLQTQRCTPVSVVQPCLSIYRHSDALQCLSYNPVSLFTDTAMHSSVCRTAPSLYLQTQRCTPVSGVQPCLSIYRHSDALQCLSYNPVSLFTDTAMHSSVWRTTPSLPTSPVVP</sequence>
<gene>
    <name evidence="1" type="ORF">TSIB3V08_LOCUS6732</name>
</gene>
<dbReference type="AlphaFoldDB" id="A0A7R9AXW1"/>
<name>A0A7R9AXW1_TIMSH</name>
<dbReference type="EMBL" id="OC002970">
    <property type="protein sequence ID" value="CAD7262630.1"/>
    <property type="molecule type" value="Genomic_DNA"/>
</dbReference>
<reference evidence="1" key="1">
    <citation type="submission" date="2020-11" db="EMBL/GenBank/DDBJ databases">
        <authorList>
            <person name="Tran Van P."/>
        </authorList>
    </citation>
    <scope>NUCLEOTIDE SEQUENCE</scope>
</reference>
<proteinExistence type="predicted"/>
<organism evidence="1">
    <name type="scientific">Timema shepardi</name>
    <name type="common">Walking stick</name>
    <dbReference type="NCBI Taxonomy" id="629360"/>
    <lineage>
        <taxon>Eukaryota</taxon>
        <taxon>Metazoa</taxon>
        <taxon>Ecdysozoa</taxon>
        <taxon>Arthropoda</taxon>
        <taxon>Hexapoda</taxon>
        <taxon>Insecta</taxon>
        <taxon>Pterygota</taxon>
        <taxon>Neoptera</taxon>
        <taxon>Polyneoptera</taxon>
        <taxon>Phasmatodea</taxon>
        <taxon>Timematodea</taxon>
        <taxon>Timematoidea</taxon>
        <taxon>Timematidae</taxon>
        <taxon>Timema</taxon>
    </lineage>
</organism>
<evidence type="ECO:0000313" key="1">
    <source>
        <dbReference type="EMBL" id="CAD7262630.1"/>
    </source>
</evidence>